<feature type="domain" description="Major facilitator superfamily (MFS) profile" evidence="3">
    <location>
        <begin position="21"/>
        <end position="430"/>
    </location>
</feature>
<dbReference type="AlphaFoldDB" id="A0A382CYR4"/>
<dbReference type="PROSITE" id="PS50850">
    <property type="entry name" value="MFS"/>
    <property type="match status" value="1"/>
</dbReference>
<dbReference type="InterPro" id="IPR050327">
    <property type="entry name" value="Proton-linked_MCT"/>
</dbReference>
<dbReference type="InterPro" id="IPR036259">
    <property type="entry name" value="MFS_trans_sf"/>
</dbReference>
<dbReference type="PANTHER" id="PTHR11360">
    <property type="entry name" value="MONOCARBOXYLATE TRANSPORTER"/>
    <property type="match status" value="1"/>
</dbReference>
<dbReference type="SUPFAM" id="SSF103473">
    <property type="entry name" value="MFS general substrate transporter"/>
    <property type="match status" value="1"/>
</dbReference>
<keyword evidence="2" id="KW-0812">Transmembrane</keyword>
<organism evidence="4">
    <name type="scientific">marine metagenome</name>
    <dbReference type="NCBI Taxonomy" id="408172"/>
    <lineage>
        <taxon>unclassified sequences</taxon>
        <taxon>metagenomes</taxon>
        <taxon>ecological metagenomes</taxon>
    </lineage>
</organism>
<feature type="transmembrane region" description="Helical" evidence="2">
    <location>
        <begin position="56"/>
        <end position="79"/>
    </location>
</feature>
<proteinExistence type="predicted"/>
<feature type="transmembrane region" description="Helical" evidence="2">
    <location>
        <begin position="176"/>
        <end position="197"/>
    </location>
</feature>
<feature type="transmembrane region" description="Helical" evidence="2">
    <location>
        <begin position="339"/>
        <end position="363"/>
    </location>
</feature>
<reference evidence="4" key="1">
    <citation type="submission" date="2018-05" db="EMBL/GenBank/DDBJ databases">
        <authorList>
            <person name="Lanie J.A."/>
            <person name="Ng W.-L."/>
            <person name="Kazmierczak K.M."/>
            <person name="Andrzejewski T.M."/>
            <person name="Davidsen T.M."/>
            <person name="Wayne K.J."/>
            <person name="Tettelin H."/>
            <person name="Glass J.I."/>
            <person name="Rusch D."/>
            <person name="Podicherti R."/>
            <person name="Tsui H.-C.T."/>
            <person name="Winkler M.E."/>
        </authorList>
    </citation>
    <scope>NUCLEOTIDE SEQUENCE</scope>
</reference>
<gene>
    <name evidence="4" type="ORF">METZ01_LOCUS183788</name>
</gene>
<feature type="transmembrane region" description="Helical" evidence="2">
    <location>
        <begin position="404"/>
        <end position="424"/>
    </location>
</feature>
<feature type="transmembrane region" description="Helical" evidence="2">
    <location>
        <begin position="86"/>
        <end position="105"/>
    </location>
</feature>
<accession>A0A382CYR4</accession>
<evidence type="ECO:0000256" key="2">
    <source>
        <dbReference type="SAM" id="Phobius"/>
    </source>
</evidence>
<feature type="transmembrane region" description="Helical" evidence="2">
    <location>
        <begin position="15"/>
        <end position="44"/>
    </location>
</feature>
<keyword evidence="2" id="KW-1133">Transmembrane helix</keyword>
<feature type="transmembrane region" description="Helical" evidence="2">
    <location>
        <begin position="149"/>
        <end position="170"/>
    </location>
</feature>
<dbReference type="InterPro" id="IPR020846">
    <property type="entry name" value="MFS_dom"/>
</dbReference>
<feature type="transmembrane region" description="Helical" evidence="2">
    <location>
        <begin position="283"/>
        <end position="307"/>
    </location>
</feature>
<feature type="region of interest" description="Disordered" evidence="1">
    <location>
        <begin position="212"/>
        <end position="234"/>
    </location>
</feature>
<feature type="transmembrane region" description="Helical" evidence="2">
    <location>
        <begin position="111"/>
        <end position="137"/>
    </location>
</feature>
<evidence type="ECO:0000259" key="3">
    <source>
        <dbReference type="PROSITE" id="PS50850"/>
    </source>
</evidence>
<dbReference type="Pfam" id="PF07690">
    <property type="entry name" value="MFS_1"/>
    <property type="match status" value="2"/>
</dbReference>
<evidence type="ECO:0000313" key="4">
    <source>
        <dbReference type="EMBL" id="SVB30934.1"/>
    </source>
</evidence>
<dbReference type="InterPro" id="IPR011701">
    <property type="entry name" value="MFS"/>
</dbReference>
<dbReference type="EMBL" id="UINC01036645">
    <property type="protein sequence ID" value="SVB30934.1"/>
    <property type="molecule type" value="Genomic_DNA"/>
</dbReference>
<keyword evidence="2" id="KW-0472">Membrane</keyword>
<dbReference type="Gene3D" id="1.20.1250.20">
    <property type="entry name" value="MFS general substrate transporter like domains"/>
    <property type="match status" value="1"/>
</dbReference>
<sequence>MMVNNLIQPARPSFFYGWVIVTVAFMVNVVAAPMNAVVVAFFISPISDDLGVGRSAVAWALTFRIAVAGLAAPFIGPLIDNYGARWLGTVAGIYTGATLMGLYFVDSIWSLYLIFALSGLMGFGAPGGSLLISVPVAKWFVVKRGRAMAFAIAGAPLGTVIGIIAAQVLIDGVGWRGAWVVFGVGVWGVMVPLFAIFMRRIPEDQGLHPDGAITETSTDLQGKSGLPESQDAPKRDVDWPLRNVLRSPIMWMLVVAFGINQFVGSGTLVHRVGSFEADGLADGLIGIGIAVEPLTFVVMALVFGMVIERAVPRFVGALGLILMVISVFPMLFFVDGQNYFIFIHSVLWGAGAGAGMNFMNVVWPSYFGRKHLGSIRGFILPITIIAGGLGPPMFGYIIEGWGGYSAAWSLTVVSLVVAGILYLFARPPRLTEVSVRTLGDDVGA</sequence>
<name>A0A382CYR4_9ZZZZ</name>
<dbReference type="GO" id="GO:0022857">
    <property type="term" value="F:transmembrane transporter activity"/>
    <property type="evidence" value="ECO:0007669"/>
    <property type="project" value="InterPro"/>
</dbReference>
<feature type="transmembrane region" description="Helical" evidence="2">
    <location>
        <begin position="314"/>
        <end position="333"/>
    </location>
</feature>
<feature type="transmembrane region" description="Helical" evidence="2">
    <location>
        <begin position="375"/>
        <end position="398"/>
    </location>
</feature>
<protein>
    <recommendedName>
        <fullName evidence="3">Major facilitator superfamily (MFS) profile domain-containing protein</fullName>
    </recommendedName>
</protein>
<feature type="transmembrane region" description="Helical" evidence="2">
    <location>
        <begin position="244"/>
        <end position="263"/>
    </location>
</feature>
<evidence type="ECO:0000256" key="1">
    <source>
        <dbReference type="SAM" id="MobiDB-lite"/>
    </source>
</evidence>